<evidence type="ECO:0000313" key="3">
    <source>
        <dbReference type="Proteomes" id="UP000297245"/>
    </source>
</evidence>
<feature type="compositionally biased region" description="Polar residues" evidence="1">
    <location>
        <begin position="10"/>
        <end position="22"/>
    </location>
</feature>
<reference evidence="2 3" key="1">
    <citation type="journal article" date="2019" name="Nat. Ecol. Evol.">
        <title>Megaphylogeny resolves global patterns of mushroom evolution.</title>
        <authorList>
            <person name="Varga T."/>
            <person name="Krizsan K."/>
            <person name="Foldi C."/>
            <person name="Dima B."/>
            <person name="Sanchez-Garcia M."/>
            <person name="Sanchez-Ramirez S."/>
            <person name="Szollosi G.J."/>
            <person name="Szarkandi J.G."/>
            <person name="Papp V."/>
            <person name="Albert L."/>
            <person name="Andreopoulos W."/>
            <person name="Angelini C."/>
            <person name="Antonin V."/>
            <person name="Barry K.W."/>
            <person name="Bougher N.L."/>
            <person name="Buchanan P."/>
            <person name="Buyck B."/>
            <person name="Bense V."/>
            <person name="Catcheside P."/>
            <person name="Chovatia M."/>
            <person name="Cooper J."/>
            <person name="Damon W."/>
            <person name="Desjardin D."/>
            <person name="Finy P."/>
            <person name="Geml J."/>
            <person name="Haridas S."/>
            <person name="Hughes K."/>
            <person name="Justo A."/>
            <person name="Karasinski D."/>
            <person name="Kautmanova I."/>
            <person name="Kiss B."/>
            <person name="Kocsube S."/>
            <person name="Kotiranta H."/>
            <person name="LaButti K.M."/>
            <person name="Lechner B.E."/>
            <person name="Liimatainen K."/>
            <person name="Lipzen A."/>
            <person name="Lukacs Z."/>
            <person name="Mihaltcheva S."/>
            <person name="Morgado L.N."/>
            <person name="Niskanen T."/>
            <person name="Noordeloos M.E."/>
            <person name="Ohm R.A."/>
            <person name="Ortiz-Santana B."/>
            <person name="Ovrebo C."/>
            <person name="Racz N."/>
            <person name="Riley R."/>
            <person name="Savchenko A."/>
            <person name="Shiryaev A."/>
            <person name="Soop K."/>
            <person name="Spirin V."/>
            <person name="Szebenyi C."/>
            <person name="Tomsovsky M."/>
            <person name="Tulloss R.E."/>
            <person name="Uehling J."/>
            <person name="Grigoriev I.V."/>
            <person name="Vagvolgyi C."/>
            <person name="Papp T."/>
            <person name="Martin F.M."/>
            <person name="Miettinen O."/>
            <person name="Hibbett D.S."/>
            <person name="Nagy L.G."/>
        </authorList>
    </citation>
    <scope>NUCLEOTIDE SEQUENCE [LARGE SCALE GENOMIC DNA]</scope>
    <source>
        <strain evidence="2 3">CBS 962.96</strain>
    </source>
</reference>
<feature type="region of interest" description="Disordered" evidence="1">
    <location>
        <begin position="1"/>
        <end position="85"/>
    </location>
</feature>
<sequence>MARIKLTHPRSGSATHPSTSNEAKPILTRRIPAMIPRPPNHDFKELQSESDENGKESDMDDGQDEMTDSEEDDDSSVMSVEPGPDYEDYLFKKNRGKDLLQWNPHLVYRLPIDDAIYISPSAFELDEPGPMHLTHLLLSPSHWSTLKTQDQRFQALSLCLGETRAKELFRTGKRNLKADDQMSPATQKSPFDWMKIAVCAICRKGPSHLVYYQSCGCVQRLWHKKCIGNVAKASIDKRPNGDLKCTLCGEEGVFLIHRDWLENEEEYNLRQDRRKQKRKVRVSQSQQLRSKARRLKRREKEINGNGHQRQRTRKNKRHSRKTKDMLN</sequence>
<dbReference type="Proteomes" id="UP000297245">
    <property type="component" value="Unassembled WGS sequence"/>
</dbReference>
<feature type="compositionally biased region" description="Basic residues" evidence="1">
    <location>
        <begin position="272"/>
        <end position="281"/>
    </location>
</feature>
<dbReference type="AlphaFoldDB" id="A0A4S8LDG7"/>
<gene>
    <name evidence="2" type="ORF">K435DRAFT_867775</name>
</gene>
<accession>A0A4S8LDG7</accession>
<dbReference type="EMBL" id="ML179472">
    <property type="protein sequence ID" value="THU86929.1"/>
    <property type="molecule type" value="Genomic_DNA"/>
</dbReference>
<evidence type="ECO:0000256" key="1">
    <source>
        <dbReference type="SAM" id="MobiDB-lite"/>
    </source>
</evidence>
<evidence type="ECO:0000313" key="2">
    <source>
        <dbReference type="EMBL" id="THU86929.1"/>
    </source>
</evidence>
<feature type="region of interest" description="Disordered" evidence="1">
    <location>
        <begin position="271"/>
        <end position="327"/>
    </location>
</feature>
<organism evidence="2 3">
    <name type="scientific">Dendrothele bispora (strain CBS 962.96)</name>
    <dbReference type="NCBI Taxonomy" id="1314807"/>
    <lineage>
        <taxon>Eukaryota</taxon>
        <taxon>Fungi</taxon>
        <taxon>Dikarya</taxon>
        <taxon>Basidiomycota</taxon>
        <taxon>Agaricomycotina</taxon>
        <taxon>Agaricomycetes</taxon>
        <taxon>Agaricomycetidae</taxon>
        <taxon>Agaricales</taxon>
        <taxon>Agaricales incertae sedis</taxon>
        <taxon>Dendrothele</taxon>
    </lineage>
</organism>
<proteinExistence type="predicted"/>
<protein>
    <submittedName>
        <fullName evidence="2">Uncharacterized protein</fullName>
    </submittedName>
</protein>
<feature type="compositionally biased region" description="Basic residues" evidence="1">
    <location>
        <begin position="308"/>
        <end position="321"/>
    </location>
</feature>
<name>A0A4S8LDG7_DENBC</name>
<feature type="compositionally biased region" description="Acidic residues" evidence="1">
    <location>
        <begin position="58"/>
        <end position="75"/>
    </location>
</feature>
<feature type="compositionally biased region" description="Basic and acidic residues" evidence="1">
    <location>
        <begin position="39"/>
        <end position="57"/>
    </location>
</feature>
<keyword evidence="3" id="KW-1185">Reference proteome</keyword>